<protein>
    <submittedName>
        <fullName evidence="1">Uncharacterized protein</fullName>
    </submittedName>
</protein>
<evidence type="ECO:0000313" key="2">
    <source>
        <dbReference type="Proteomes" id="UP000075714"/>
    </source>
</evidence>
<organism evidence="1 2">
    <name type="scientific">Gonium pectorale</name>
    <name type="common">Green alga</name>
    <dbReference type="NCBI Taxonomy" id="33097"/>
    <lineage>
        <taxon>Eukaryota</taxon>
        <taxon>Viridiplantae</taxon>
        <taxon>Chlorophyta</taxon>
        <taxon>core chlorophytes</taxon>
        <taxon>Chlorophyceae</taxon>
        <taxon>CS clade</taxon>
        <taxon>Chlamydomonadales</taxon>
        <taxon>Volvocaceae</taxon>
        <taxon>Gonium</taxon>
    </lineage>
</organism>
<dbReference type="PANTHER" id="PTHR34407">
    <property type="entry name" value="EXPRESSED PROTEIN"/>
    <property type="match status" value="1"/>
</dbReference>
<dbReference type="OrthoDB" id="508378at2759"/>
<name>A0A150GKZ4_GONPE</name>
<reference evidence="2" key="1">
    <citation type="journal article" date="2016" name="Nat. Commun.">
        <title>The Gonium pectorale genome demonstrates co-option of cell cycle regulation during the evolution of multicellularity.</title>
        <authorList>
            <person name="Hanschen E.R."/>
            <person name="Marriage T.N."/>
            <person name="Ferris P.J."/>
            <person name="Hamaji T."/>
            <person name="Toyoda A."/>
            <person name="Fujiyama A."/>
            <person name="Neme R."/>
            <person name="Noguchi H."/>
            <person name="Minakuchi Y."/>
            <person name="Suzuki M."/>
            <person name="Kawai-Toyooka H."/>
            <person name="Smith D.R."/>
            <person name="Sparks H."/>
            <person name="Anderson J."/>
            <person name="Bakaric R."/>
            <person name="Luria V."/>
            <person name="Karger A."/>
            <person name="Kirschner M.W."/>
            <person name="Durand P.M."/>
            <person name="Michod R.E."/>
            <person name="Nozaki H."/>
            <person name="Olson B.J."/>
        </authorList>
    </citation>
    <scope>NUCLEOTIDE SEQUENCE [LARGE SCALE GENOMIC DNA]</scope>
    <source>
        <strain evidence="2">NIES-2863</strain>
    </source>
</reference>
<proteinExistence type="predicted"/>
<dbReference type="EMBL" id="LSYV01000017">
    <property type="protein sequence ID" value="KXZ50405.1"/>
    <property type="molecule type" value="Genomic_DNA"/>
</dbReference>
<keyword evidence="2" id="KW-1185">Reference proteome</keyword>
<accession>A0A150GKZ4</accession>
<comment type="caution">
    <text evidence="1">The sequence shown here is derived from an EMBL/GenBank/DDBJ whole genome shotgun (WGS) entry which is preliminary data.</text>
</comment>
<evidence type="ECO:0000313" key="1">
    <source>
        <dbReference type="EMBL" id="KXZ50405.1"/>
    </source>
</evidence>
<dbReference type="Proteomes" id="UP000075714">
    <property type="component" value="Unassembled WGS sequence"/>
</dbReference>
<dbReference type="AlphaFoldDB" id="A0A150GKZ4"/>
<gene>
    <name evidence="1" type="ORF">GPECTOR_16g578</name>
</gene>
<sequence>MAVCLNLGVDPDVDLVFVEYNVNDHFHNVVTNNPTVRDMERLVRRILSLPVRFSWRETFQDHHPSQLGHEILSELAIHLFQEAAIDAVLRPVATPAVVATAGNPPTAEYTGQRRLRGPMYPGNYAPTGAVCATGATFKEHVQEVQGWLWVNEGLTEARQKWGYISDVPGSWLLINMSTLLPSPGPGAPVQVLLTYLGSYEHMGMAIVECVWGCACSPVVVDAHLPGERVSQTYMVPINSTQSETCMMGVTVLNDTSSGEHKFKVRAGVHGRGRGRGGGVGGRVGVGVGVGAWAWAWA</sequence>
<dbReference type="PANTHER" id="PTHR34407:SF1">
    <property type="entry name" value="SGNH HYDROLASE-TYPE ESTERASE DOMAIN-CONTAINING PROTEIN"/>
    <property type="match status" value="1"/>
</dbReference>